<feature type="compositionally biased region" description="Basic and acidic residues" evidence="1">
    <location>
        <begin position="95"/>
        <end position="106"/>
    </location>
</feature>
<gene>
    <name evidence="2" type="ORF">T265_07082</name>
</gene>
<dbReference type="KEGG" id="ovi:T265_07082"/>
<proteinExistence type="predicted"/>
<dbReference type="RefSeq" id="XP_009170784.1">
    <property type="nucleotide sequence ID" value="XM_009172520.1"/>
</dbReference>
<organism evidence="2 3">
    <name type="scientific">Opisthorchis viverrini</name>
    <name type="common">Southeast Asian liver fluke</name>
    <dbReference type="NCBI Taxonomy" id="6198"/>
    <lineage>
        <taxon>Eukaryota</taxon>
        <taxon>Metazoa</taxon>
        <taxon>Spiralia</taxon>
        <taxon>Lophotrochozoa</taxon>
        <taxon>Platyhelminthes</taxon>
        <taxon>Trematoda</taxon>
        <taxon>Digenea</taxon>
        <taxon>Opisthorchiida</taxon>
        <taxon>Opisthorchiata</taxon>
        <taxon>Opisthorchiidae</taxon>
        <taxon>Opisthorchis</taxon>
    </lineage>
</organism>
<feature type="region of interest" description="Disordered" evidence="1">
    <location>
        <begin position="37"/>
        <end position="63"/>
    </location>
</feature>
<dbReference type="CTD" id="20321261"/>
<evidence type="ECO:0000313" key="2">
    <source>
        <dbReference type="EMBL" id="KER25458.1"/>
    </source>
</evidence>
<dbReference type="GeneID" id="20321261"/>
<dbReference type="EMBL" id="KL596776">
    <property type="protein sequence ID" value="KER25458.1"/>
    <property type="molecule type" value="Genomic_DNA"/>
</dbReference>
<reference evidence="2 3" key="1">
    <citation type="submission" date="2013-11" db="EMBL/GenBank/DDBJ databases">
        <title>Opisthorchis viverrini - life in the bile duct.</title>
        <authorList>
            <person name="Young N.D."/>
            <person name="Nagarajan N."/>
            <person name="Lin S.J."/>
            <person name="Korhonen P.K."/>
            <person name="Jex A.R."/>
            <person name="Hall R.S."/>
            <person name="Safavi-Hemami H."/>
            <person name="Kaewkong W."/>
            <person name="Bertrand D."/>
            <person name="Gao S."/>
            <person name="Seet Q."/>
            <person name="Wongkham S."/>
            <person name="Teh B.T."/>
            <person name="Wongkham C."/>
            <person name="Intapan P.M."/>
            <person name="Maleewong W."/>
            <person name="Yang X."/>
            <person name="Hu M."/>
            <person name="Wang Z."/>
            <person name="Hofmann A."/>
            <person name="Sternberg P.W."/>
            <person name="Tan P."/>
            <person name="Wang J."/>
            <person name="Gasser R.B."/>
        </authorList>
    </citation>
    <scope>NUCLEOTIDE SEQUENCE [LARGE SCALE GENOMIC DNA]</scope>
</reference>
<accession>A0A074ZE59</accession>
<feature type="compositionally biased region" description="Polar residues" evidence="1">
    <location>
        <begin position="37"/>
        <end position="60"/>
    </location>
</feature>
<dbReference type="Proteomes" id="UP000054324">
    <property type="component" value="Unassembled WGS sequence"/>
</dbReference>
<keyword evidence="3" id="KW-1185">Reference proteome</keyword>
<feature type="region of interest" description="Disordered" evidence="1">
    <location>
        <begin position="78"/>
        <end position="106"/>
    </location>
</feature>
<dbReference type="AlphaFoldDB" id="A0A074ZE59"/>
<evidence type="ECO:0000313" key="3">
    <source>
        <dbReference type="Proteomes" id="UP000054324"/>
    </source>
</evidence>
<evidence type="ECO:0000256" key="1">
    <source>
        <dbReference type="SAM" id="MobiDB-lite"/>
    </source>
</evidence>
<sequence length="133" mass="14935">MKQATDVSKDAYMGMLNEPDVHRTCYRHQLSSSNWLNSVQQNDSASGVSQKRNQSNTQFTKPDRYSSIPIDIIINLSPRSFDNRQKNKPVPTALDESHPNDDVRGEKNKLMEVYTCSLDAVCTQSCSGQSHAV</sequence>
<protein>
    <submittedName>
        <fullName evidence="2">Uncharacterized protein</fullName>
    </submittedName>
</protein>
<name>A0A074ZE59_OPIVI</name>